<dbReference type="AlphaFoldDB" id="A0A1S3C3I8"/>
<dbReference type="GO" id="GO:0005509">
    <property type="term" value="F:calcium ion binding"/>
    <property type="evidence" value="ECO:0007669"/>
    <property type="project" value="InterPro"/>
</dbReference>
<keyword evidence="6" id="KW-0677">Repeat</keyword>
<evidence type="ECO:0000256" key="9">
    <source>
        <dbReference type="ARBA" id="ARBA00022946"/>
    </source>
</evidence>
<evidence type="ECO:0000256" key="8">
    <source>
        <dbReference type="ARBA" id="ARBA00022837"/>
    </source>
</evidence>
<dbReference type="PANTHER" id="PTHR12294:SF1">
    <property type="entry name" value="CALCIUM UPTAKE PROTEIN 1, MITOCHONDRIAL"/>
    <property type="match status" value="1"/>
</dbReference>
<organism evidence="16">
    <name type="scientific">Cucumis melo</name>
    <name type="common">Muskmelon</name>
    <dbReference type="NCBI Taxonomy" id="3656"/>
    <lineage>
        <taxon>Eukaryota</taxon>
        <taxon>Viridiplantae</taxon>
        <taxon>Streptophyta</taxon>
        <taxon>Embryophyta</taxon>
        <taxon>Tracheophyta</taxon>
        <taxon>Spermatophyta</taxon>
        <taxon>Magnoliopsida</taxon>
        <taxon>eudicotyledons</taxon>
        <taxon>Gunneridae</taxon>
        <taxon>Pentapetalae</taxon>
        <taxon>rosids</taxon>
        <taxon>fabids</taxon>
        <taxon>Cucurbitales</taxon>
        <taxon>Cucurbitaceae</taxon>
        <taxon>Benincaseae</taxon>
        <taxon>Cucumis</taxon>
    </lineage>
</organism>
<dbReference type="PROSITE" id="PS50222">
    <property type="entry name" value="EF_HAND_2"/>
    <property type="match status" value="2"/>
</dbReference>
<comment type="similarity">
    <text evidence="13">Belongs to the MICU1 family. MICU1 subfamily.</text>
</comment>
<evidence type="ECO:0000256" key="5">
    <source>
        <dbReference type="ARBA" id="ARBA00022723"/>
    </source>
</evidence>
<dbReference type="PANTHER" id="PTHR12294">
    <property type="entry name" value="EF HAND DOMAIN FAMILY A1,A2-RELATED"/>
    <property type="match status" value="1"/>
</dbReference>
<evidence type="ECO:0000256" key="13">
    <source>
        <dbReference type="ARBA" id="ARBA00038333"/>
    </source>
</evidence>
<evidence type="ECO:0000259" key="15">
    <source>
        <dbReference type="PROSITE" id="PS50222"/>
    </source>
</evidence>
<feature type="region of interest" description="Disordered" evidence="14">
    <location>
        <begin position="39"/>
        <end position="58"/>
    </location>
</feature>
<dbReference type="PROSITE" id="PS00018">
    <property type="entry name" value="EF_HAND_1"/>
    <property type="match status" value="2"/>
</dbReference>
<dbReference type="GO" id="GO:0005758">
    <property type="term" value="C:mitochondrial intermembrane space"/>
    <property type="evidence" value="ECO:0007669"/>
    <property type="project" value="UniProtKB-SubCell"/>
</dbReference>
<dbReference type="SUPFAM" id="SSF47473">
    <property type="entry name" value="EF-hand"/>
    <property type="match status" value="2"/>
</dbReference>
<gene>
    <name evidence="16" type="primary">103496476</name>
</gene>
<evidence type="ECO:0000256" key="4">
    <source>
        <dbReference type="ARBA" id="ARBA00022568"/>
    </source>
</evidence>
<accession>A0A1S3C3I8</accession>
<evidence type="ECO:0000256" key="2">
    <source>
        <dbReference type="ARBA" id="ARBA00004569"/>
    </source>
</evidence>
<comment type="subcellular location">
    <subcellularLocation>
        <location evidence="1">Mitochondrion inner membrane</location>
    </subcellularLocation>
    <subcellularLocation>
        <location evidence="2">Mitochondrion intermembrane space</location>
    </subcellularLocation>
</comment>
<keyword evidence="5" id="KW-0479">Metal-binding</keyword>
<feature type="compositionally biased region" description="Low complexity" evidence="14">
    <location>
        <begin position="39"/>
        <end position="56"/>
    </location>
</feature>
<evidence type="ECO:0000256" key="10">
    <source>
        <dbReference type="ARBA" id="ARBA00023065"/>
    </source>
</evidence>
<keyword evidence="11" id="KW-0496">Mitochondrion</keyword>
<dbReference type="SMART" id="SM00054">
    <property type="entry name" value="EFh"/>
    <property type="match status" value="3"/>
</dbReference>
<dbReference type="Gramene" id="MELO3C004433.2.1">
    <property type="protein sequence ID" value="MELO3C004433.2.1"/>
    <property type="gene ID" value="MELO3C004433.2"/>
</dbReference>
<evidence type="ECO:0000256" key="6">
    <source>
        <dbReference type="ARBA" id="ARBA00022737"/>
    </source>
</evidence>
<dbReference type="CDD" id="cd00051">
    <property type="entry name" value="EFh"/>
    <property type="match status" value="1"/>
</dbReference>
<dbReference type="Pfam" id="PF13499">
    <property type="entry name" value="EF-hand_7"/>
    <property type="match status" value="1"/>
</dbReference>
<evidence type="ECO:0000256" key="14">
    <source>
        <dbReference type="SAM" id="MobiDB-lite"/>
    </source>
</evidence>
<feature type="domain" description="EF-hand" evidence="15">
    <location>
        <begin position="247"/>
        <end position="282"/>
    </location>
</feature>
<name>A0A1S3C3I8_CUCME</name>
<reference evidence="16" key="1">
    <citation type="submission" date="2023-03" db="UniProtKB">
        <authorList>
            <consortium name="EnsemblPlants"/>
        </authorList>
    </citation>
    <scope>IDENTIFICATION</scope>
</reference>
<keyword evidence="4" id="KW-0109">Calcium transport</keyword>
<evidence type="ECO:0000256" key="3">
    <source>
        <dbReference type="ARBA" id="ARBA00022448"/>
    </source>
</evidence>
<keyword evidence="3" id="KW-0813">Transport</keyword>
<dbReference type="eggNOG" id="KOG2643">
    <property type="taxonomic scope" value="Eukaryota"/>
</dbReference>
<dbReference type="InterPro" id="IPR002048">
    <property type="entry name" value="EF_hand_dom"/>
</dbReference>
<feature type="domain" description="EF-hand" evidence="15">
    <location>
        <begin position="466"/>
        <end position="501"/>
    </location>
</feature>
<evidence type="ECO:0000256" key="12">
    <source>
        <dbReference type="ARBA" id="ARBA00023136"/>
    </source>
</evidence>
<dbReference type="InterPro" id="IPR039800">
    <property type="entry name" value="MICU1/2/3"/>
</dbReference>
<sequence>MFSSTFLVSKSSKSICRVIPSQHLTVRFLNNQLGGSLGSPSTSPLSSSSSITTQQTGCGGENRRNFVFEFLIKLISSGLLIGGVGSLLSSKSSTSNSHLSFADFPKETTWTTVKEDQFQYPSPNQNINAKKKSKFLFGDDYRRRVFFNYEKRIRIQSPPEKVFEYFASIHTPEGEIYMRPSDLMRAIVPVFPPSESNRVREGFLRGERRISGELCCAPSKFFMLFDTNNDGLISFAEYIFFVTLLSIPESSFSVAFKMFDIDNNGEIDREEFKKVMGLMRKQNRQGAHHRDGRRFGMKVSVENGGLVEYFFGEDGKGSLHHDKFVQFLRQLHEEILILEFSHYDFKSQGSISVKDFALSIVASADINHIDKLLDRVEALNKEPHFKNIRITYEEFKDFAELRKKLESFSLAIFSYGKVNGELTKQDFQRAASQVSTHQTFQVNKLKINLIHNVGFVFLYKVCGVSITKNVVDIIFHIFDANEDGDLSSDEFVRVIQRREVNSSQPAVGVGGLLSCWFSCAAKCSSAKLFVRS</sequence>
<evidence type="ECO:0000256" key="7">
    <source>
        <dbReference type="ARBA" id="ARBA00022792"/>
    </source>
</evidence>
<dbReference type="GO" id="GO:0036444">
    <property type="term" value="P:calcium import into the mitochondrion"/>
    <property type="evidence" value="ECO:0007669"/>
    <property type="project" value="TreeGrafter"/>
</dbReference>
<evidence type="ECO:0000256" key="1">
    <source>
        <dbReference type="ARBA" id="ARBA00004273"/>
    </source>
</evidence>
<dbReference type="EnsemblPlants" id="MELO3C004433.2.1">
    <property type="protein sequence ID" value="MELO3C004433.2.1"/>
    <property type="gene ID" value="MELO3C004433.2"/>
</dbReference>
<dbReference type="CDD" id="cd15900">
    <property type="entry name" value="EFh_MICU"/>
    <property type="match status" value="1"/>
</dbReference>
<keyword evidence="8" id="KW-0106">Calcium</keyword>
<protein>
    <recommendedName>
        <fullName evidence="15">EF-hand domain-containing protein</fullName>
    </recommendedName>
</protein>
<dbReference type="GO" id="GO:1990246">
    <property type="term" value="C:uniplex complex"/>
    <property type="evidence" value="ECO:0007669"/>
    <property type="project" value="TreeGrafter"/>
</dbReference>
<dbReference type="InterPro" id="IPR011992">
    <property type="entry name" value="EF-hand-dom_pair"/>
</dbReference>
<evidence type="ECO:0000313" key="16">
    <source>
        <dbReference type="EnsemblPlants" id="MELO3C004433.2.1"/>
    </source>
</evidence>
<evidence type="ECO:0000256" key="11">
    <source>
        <dbReference type="ARBA" id="ARBA00023128"/>
    </source>
</evidence>
<dbReference type="Gene3D" id="1.10.238.10">
    <property type="entry name" value="EF-hand"/>
    <property type="match status" value="2"/>
</dbReference>
<keyword evidence="9" id="KW-0809">Transit peptide</keyword>
<keyword evidence="12" id="KW-0472">Membrane</keyword>
<dbReference type="InterPro" id="IPR018247">
    <property type="entry name" value="EF_Hand_1_Ca_BS"/>
</dbReference>
<keyword evidence="10" id="KW-0406">Ion transport</keyword>
<dbReference type="GO" id="GO:0051560">
    <property type="term" value="P:mitochondrial calcium ion homeostasis"/>
    <property type="evidence" value="ECO:0007669"/>
    <property type="project" value="TreeGrafter"/>
</dbReference>
<proteinExistence type="inferred from homology"/>
<dbReference type="Pfam" id="PF13833">
    <property type="entry name" value="EF-hand_8"/>
    <property type="match status" value="1"/>
</dbReference>
<keyword evidence="7" id="KW-0999">Mitochondrion inner membrane</keyword>